<protein>
    <submittedName>
        <fullName evidence="3">Uma2 family endonuclease</fullName>
    </submittedName>
</protein>
<keyword evidence="3" id="KW-0540">Nuclease</keyword>
<evidence type="ECO:0000259" key="2">
    <source>
        <dbReference type="Pfam" id="PF05685"/>
    </source>
</evidence>
<dbReference type="PANTHER" id="PTHR33352:SF3">
    <property type="entry name" value="SLR1612 PROTEIN"/>
    <property type="match status" value="1"/>
</dbReference>
<dbReference type="SUPFAM" id="SSF52980">
    <property type="entry name" value="Restriction endonuclease-like"/>
    <property type="match status" value="1"/>
</dbReference>
<evidence type="ECO:0000256" key="1">
    <source>
        <dbReference type="SAM" id="MobiDB-lite"/>
    </source>
</evidence>
<dbReference type="InterPro" id="IPR011335">
    <property type="entry name" value="Restrct_endonuc-II-like"/>
</dbReference>
<name>A0A6B1DNL0_9CHLR</name>
<dbReference type="InterPro" id="IPR008538">
    <property type="entry name" value="Uma2"/>
</dbReference>
<dbReference type="CDD" id="cd06260">
    <property type="entry name" value="DUF820-like"/>
    <property type="match status" value="1"/>
</dbReference>
<dbReference type="Gene3D" id="3.90.1570.10">
    <property type="entry name" value="tt1808, chain A"/>
    <property type="match status" value="1"/>
</dbReference>
<dbReference type="PANTHER" id="PTHR33352">
    <property type="entry name" value="SLR1095 PROTEIN"/>
    <property type="match status" value="1"/>
</dbReference>
<keyword evidence="3" id="KW-0378">Hydrolase</keyword>
<gene>
    <name evidence="3" type="ORF">F4Y08_00855</name>
</gene>
<reference evidence="3" key="1">
    <citation type="submission" date="2019-09" db="EMBL/GenBank/DDBJ databases">
        <title>Characterisation of the sponge microbiome using genome-centric metagenomics.</title>
        <authorList>
            <person name="Engelberts J.P."/>
            <person name="Robbins S.J."/>
            <person name="De Goeij J.M."/>
            <person name="Aranda M."/>
            <person name="Bell S.C."/>
            <person name="Webster N.S."/>
        </authorList>
    </citation>
    <scope>NUCLEOTIDE SEQUENCE</scope>
    <source>
        <strain evidence="3">SB0662_bin_9</strain>
    </source>
</reference>
<accession>A0A6B1DNL0</accession>
<dbReference type="EMBL" id="VXPY01000008">
    <property type="protein sequence ID" value="MYD88877.1"/>
    <property type="molecule type" value="Genomic_DNA"/>
</dbReference>
<organism evidence="3">
    <name type="scientific">Caldilineaceae bacterium SB0662_bin_9</name>
    <dbReference type="NCBI Taxonomy" id="2605258"/>
    <lineage>
        <taxon>Bacteria</taxon>
        <taxon>Bacillati</taxon>
        <taxon>Chloroflexota</taxon>
        <taxon>Caldilineae</taxon>
        <taxon>Caldilineales</taxon>
        <taxon>Caldilineaceae</taxon>
    </lineage>
</organism>
<comment type="caution">
    <text evidence="3">The sequence shown here is derived from an EMBL/GenBank/DDBJ whole genome shotgun (WGS) entry which is preliminary data.</text>
</comment>
<keyword evidence="3" id="KW-0255">Endonuclease</keyword>
<evidence type="ECO:0000313" key="3">
    <source>
        <dbReference type="EMBL" id="MYD88877.1"/>
    </source>
</evidence>
<dbReference type="GO" id="GO:0004519">
    <property type="term" value="F:endonuclease activity"/>
    <property type="evidence" value="ECO:0007669"/>
    <property type="project" value="UniProtKB-KW"/>
</dbReference>
<dbReference type="AlphaFoldDB" id="A0A6B1DNL0"/>
<feature type="region of interest" description="Disordered" evidence="1">
    <location>
        <begin position="1"/>
        <end position="36"/>
    </location>
</feature>
<proteinExistence type="predicted"/>
<dbReference type="InterPro" id="IPR012296">
    <property type="entry name" value="Nuclease_put_TT1808"/>
</dbReference>
<sequence>MEPRMHGRRSMAITKPWTVPSEPREAEPALSVDLSKPIPSWNTPEYPAEWPRSDEMSTVPRHVAILNYLLNALSFLLARRGRPFGINQDIGLHFFDADGQQQRCDPDMIVMPFPNTGRGSLRRWDMPCPPDCVIEVASPSTVDNDLGIKKEWYAGMGIREYWVLDPVDSDDPSHLESGLLLPDGPMMGWQLERGRYESLGTVCDEAARSWSAYSPVLDCGLLLVQELHQHETDGGYRILDPETGEPLVSSKEKDDLLEAQQSQLRAQQARLDERNAEIAGMAAALARIQFGDAVADELRLMMQQSSASLPHAELVQAWMDNGSAEAFLDLARQHFGLSASQD</sequence>
<dbReference type="Pfam" id="PF05685">
    <property type="entry name" value="Uma2"/>
    <property type="match status" value="1"/>
</dbReference>
<feature type="domain" description="Putative restriction endonuclease" evidence="2">
    <location>
        <begin position="56"/>
        <end position="167"/>
    </location>
</feature>